<sequence>SAAQPAATPSSSSIPSISSSSTSTSRTAQASNCLYDILSLKNDSSNFQLWKYHVELILDLRGLWAIVEGSEKMP</sequence>
<evidence type="ECO:0000313" key="2">
    <source>
        <dbReference type="EMBL" id="KAG2091011.1"/>
    </source>
</evidence>
<dbReference type="EMBL" id="JABBWM010000099">
    <property type="protein sequence ID" value="KAG2091011.1"/>
    <property type="molecule type" value="Genomic_DNA"/>
</dbReference>
<dbReference type="GeneID" id="64692215"/>
<accession>A0A9P7EV57</accession>
<dbReference type="AlphaFoldDB" id="A0A9P7EV57"/>
<organism evidence="2 3">
    <name type="scientific">Suillus discolor</name>
    <dbReference type="NCBI Taxonomy" id="1912936"/>
    <lineage>
        <taxon>Eukaryota</taxon>
        <taxon>Fungi</taxon>
        <taxon>Dikarya</taxon>
        <taxon>Basidiomycota</taxon>
        <taxon>Agaricomycotina</taxon>
        <taxon>Agaricomycetes</taxon>
        <taxon>Agaricomycetidae</taxon>
        <taxon>Boletales</taxon>
        <taxon>Suillineae</taxon>
        <taxon>Suillaceae</taxon>
        <taxon>Suillus</taxon>
    </lineage>
</organism>
<gene>
    <name evidence="2" type="ORF">F5147DRAFT_523991</name>
</gene>
<dbReference type="Proteomes" id="UP000823399">
    <property type="component" value="Unassembled WGS sequence"/>
</dbReference>
<protein>
    <recommendedName>
        <fullName evidence="4">Retrotransposon Copia-like N-terminal domain-containing protein</fullName>
    </recommendedName>
</protein>
<dbReference type="OrthoDB" id="2688180at2759"/>
<keyword evidence="3" id="KW-1185">Reference proteome</keyword>
<comment type="caution">
    <text evidence="2">The sequence shown here is derived from an EMBL/GenBank/DDBJ whole genome shotgun (WGS) entry which is preliminary data.</text>
</comment>
<feature type="non-terminal residue" evidence="2">
    <location>
        <position position="1"/>
    </location>
</feature>
<dbReference type="RefSeq" id="XP_041286396.1">
    <property type="nucleotide sequence ID" value="XM_041429956.1"/>
</dbReference>
<feature type="region of interest" description="Disordered" evidence="1">
    <location>
        <begin position="1"/>
        <end position="28"/>
    </location>
</feature>
<name>A0A9P7EV57_9AGAM</name>
<feature type="non-terminal residue" evidence="2">
    <location>
        <position position="74"/>
    </location>
</feature>
<evidence type="ECO:0000256" key="1">
    <source>
        <dbReference type="SAM" id="MobiDB-lite"/>
    </source>
</evidence>
<reference evidence="2" key="1">
    <citation type="journal article" date="2020" name="New Phytol.">
        <title>Comparative genomics reveals dynamic genome evolution in host specialist ectomycorrhizal fungi.</title>
        <authorList>
            <person name="Lofgren L.A."/>
            <person name="Nguyen N.H."/>
            <person name="Vilgalys R."/>
            <person name="Ruytinx J."/>
            <person name="Liao H.L."/>
            <person name="Branco S."/>
            <person name="Kuo A."/>
            <person name="LaButti K."/>
            <person name="Lipzen A."/>
            <person name="Andreopoulos W."/>
            <person name="Pangilinan J."/>
            <person name="Riley R."/>
            <person name="Hundley H."/>
            <person name="Na H."/>
            <person name="Barry K."/>
            <person name="Grigoriev I.V."/>
            <person name="Stajich J.E."/>
            <person name="Kennedy P.G."/>
        </authorList>
    </citation>
    <scope>NUCLEOTIDE SEQUENCE</scope>
    <source>
        <strain evidence="2">FC423</strain>
    </source>
</reference>
<evidence type="ECO:0000313" key="3">
    <source>
        <dbReference type="Proteomes" id="UP000823399"/>
    </source>
</evidence>
<evidence type="ECO:0008006" key="4">
    <source>
        <dbReference type="Google" id="ProtNLM"/>
    </source>
</evidence>
<proteinExistence type="predicted"/>